<proteinExistence type="predicted"/>
<keyword evidence="1" id="KW-0175">Coiled coil</keyword>
<keyword evidence="3" id="KW-1185">Reference proteome</keyword>
<feature type="coiled-coil region" evidence="1">
    <location>
        <begin position="275"/>
        <end position="318"/>
    </location>
</feature>
<protein>
    <submittedName>
        <fullName evidence="2">Uncharacterized protein</fullName>
    </submittedName>
</protein>
<dbReference type="EMBL" id="CP009933">
    <property type="protein sequence ID" value="AKA70163.1"/>
    <property type="molecule type" value="Genomic_DNA"/>
</dbReference>
<gene>
    <name evidence="2" type="ORF">CSCA_3038</name>
</gene>
<reference evidence="2 3" key="1">
    <citation type="journal article" date="2015" name="J. Biotechnol.">
        <title>Complete genome sequence of a malodorant-producing acetogen, Clostridium scatologenes ATCC 25775(T).</title>
        <authorList>
            <person name="Zhu Z."/>
            <person name="Guo T."/>
            <person name="Zheng H."/>
            <person name="Song T."/>
            <person name="Ouyang P."/>
            <person name="Xie J."/>
        </authorList>
    </citation>
    <scope>NUCLEOTIDE SEQUENCE [LARGE SCALE GENOMIC DNA]</scope>
    <source>
        <strain evidence="2 3">ATCC 25775</strain>
    </source>
</reference>
<dbReference type="KEGG" id="csq:CSCA_3038"/>
<accession>A0A0E3MA06</accession>
<dbReference type="HOGENOM" id="CLU_690209_0_0_9"/>
<organism evidence="2 3">
    <name type="scientific">Clostridium scatologenes</name>
    <dbReference type="NCBI Taxonomy" id="1548"/>
    <lineage>
        <taxon>Bacteria</taxon>
        <taxon>Bacillati</taxon>
        <taxon>Bacillota</taxon>
        <taxon>Clostridia</taxon>
        <taxon>Eubacteriales</taxon>
        <taxon>Clostridiaceae</taxon>
        <taxon>Clostridium</taxon>
    </lineage>
</organism>
<evidence type="ECO:0000313" key="3">
    <source>
        <dbReference type="Proteomes" id="UP000033115"/>
    </source>
</evidence>
<evidence type="ECO:0000313" key="2">
    <source>
        <dbReference type="EMBL" id="AKA70163.1"/>
    </source>
</evidence>
<dbReference type="RefSeq" id="WP_029160954.1">
    <property type="nucleotide sequence ID" value="NZ_CP009933.1"/>
</dbReference>
<sequence>MENTVKELPKEDVHELNLKEDSFVKLPNESYDNVEITTDAFIIYTLLYRTYLGHKGLAITSYDMLCEYLHVDANHNDNITNDITDAIVCLINKGYIKNVYDLHYNKLELLKQEKANDDLINENMIEEFIKSKHMSFYTEMEFPPDDFWFKVKDKDLELIFDYLTINKIRVDKFAIARYYIACCRVRHSESEFGYLTQSKLKQIITDSRTVQRYNKILQDDLHLIRYNNDYLTQEKHYCTTFIGFWENEENFKLQLECQIAEKKLIHTDKVKSNKKRSTKAKINNVEKKINETELEKENRELKEEMELLKQQYAKQNTYVPKEGFDDKDTNEHDKKDNVIDYDYLKENSIPVINKSKPKGKIGKSGLKTDKNFESETYKKNDDIYNDDYDKEFDNFIQSI</sequence>
<dbReference type="AlphaFoldDB" id="A0A0E3MA06"/>
<evidence type="ECO:0000256" key="1">
    <source>
        <dbReference type="SAM" id="Coils"/>
    </source>
</evidence>
<name>A0A0E3MA06_CLOSL</name>
<dbReference type="Proteomes" id="UP000033115">
    <property type="component" value="Chromosome"/>
</dbReference>